<protein>
    <submittedName>
        <fullName evidence="1">Uncharacterized protein</fullName>
    </submittedName>
</protein>
<gene>
    <name evidence="1" type="ORF">SAMN05216323_102224</name>
</gene>
<evidence type="ECO:0000313" key="1">
    <source>
        <dbReference type="EMBL" id="SDC23826.1"/>
    </source>
</evidence>
<dbReference type="AlphaFoldDB" id="A0A1G6K0M2"/>
<reference evidence="1 2" key="1">
    <citation type="submission" date="2016-09" db="EMBL/GenBank/DDBJ databases">
        <authorList>
            <person name="Capua I."/>
            <person name="De Benedictis P."/>
            <person name="Joannis T."/>
            <person name="Lombin L.H."/>
            <person name="Cattoli G."/>
        </authorList>
    </citation>
    <scope>NUCLEOTIDE SEQUENCE [LARGE SCALE GENOMIC DNA]</scope>
    <source>
        <strain evidence="1 2">A7P-90m</strain>
    </source>
</reference>
<keyword evidence="2" id="KW-1185">Reference proteome</keyword>
<dbReference type="EMBL" id="FMYP01000022">
    <property type="protein sequence ID" value="SDC23826.1"/>
    <property type="molecule type" value="Genomic_DNA"/>
</dbReference>
<dbReference type="Proteomes" id="UP000199452">
    <property type="component" value="Unassembled WGS sequence"/>
</dbReference>
<sequence length="36" mass="4012">MMHNKKGMRLAVLGVKGVFMEMSEYIANQTISPTTP</sequence>
<proteinExistence type="predicted"/>
<organism evidence="1 2">
    <name type="scientific">Williamwhitmania taraxaci</name>
    <dbReference type="NCBI Taxonomy" id="1640674"/>
    <lineage>
        <taxon>Bacteria</taxon>
        <taxon>Pseudomonadati</taxon>
        <taxon>Bacteroidota</taxon>
        <taxon>Bacteroidia</taxon>
        <taxon>Bacteroidales</taxon>
        <taxon>Williamwhitmaniaceae</taxon>
        <taxon>Williamwhitmania</taxon>
    </lineage>
</organism>
<evidence type="ECO:0000313" key="2">
    <source>
        <dbReference type="Proteomes" id="UP000199452"/>
    </source>
</evidence>
<name>A0A1G6K0M2_9BACT</name>
<accession>A0A1G6K0M2</accession>